<comment type="caution">
    <text evidence="1">The sequence shown here is derived from an EMBL/GenBank/DDBJ whole genome shotgun (WGS) entry which is preliminary data.</text>
</comment>
<proteinExistence type="predicted"/>
<organism evidence="1 2">
    <name type="scientific">Ensete ventricosum</name>
    <name type="common">Abyssinian banana</name>
    <name type="synonym">Musa ensete</name>
    <dbReference type="NCBI Taxonomy" id="4639"/>
    <lineage>
        <taxon>Eukaryota</taxon>
        <taxon>Viridiplantae</taxon>
        <taxon>Streptophyta</taxon>
        <taxon>Embryophyta</taxon>
        <taxon>Tracheophyta</taxon>
        <taxon>Spermatophyta</taxon>
        <taxon>Magnoliopsida</taxon>
        <taxon>Liliopsida</taxon>
        <taxon>Zingiberales</taxon>
        <taxon>Musaceae</taxon>
        <taxon>Ensete</taxon>
    </lineage>
</organism>
<dbReference type="Proteomes" id="UP001222027">
    <property type="component" value="Unassembled WGS sequence"/>
</dbReference>
<evidence type="ECO:0000313" key="1">
    <source>
        <dbReference type="EMBL" id="KAJ8460134.1"/>
    </source>
</evidence>
<protein>
    <submittedName>
        <fullName evidence="1">Uncharacterized protein</fullName>
    </submittedName>
</protein>
<reference evidence="1 2" key="1">
    <citation type="submission" date="2022-12" db="EMBL/GenBank/DDBJ databases">
        <title>Chromosome-scale assembly of the Ensete ventricosum genome.</title>
        <authorList>
            <person name="Dussert Y."/>
            <person name="Stocks J."/>
            <person name="Wendawek A."/>
            <person name="Woldeyes F."/>
            <person name="Nichols R.A."/>
            <person name="Borrell J.S."/>
        </authorList>
    </citation>
    <scope>NUCLEOTIDE SEQUENCE [LARGE SCALE GENOMIC DNA]</scope>
    <source>
        <strain evidence="2">cv. Maze</strain>
        <tissue evidence="1">Seeds</tissue>
    </source>
</reference>
<gene>
    <name evidence="1" type="ORF">OPV22_033060</name>
</gene>
<name>A0AAV8PLV9_ENSVE</name>
<feature type="non-terminal residue" evidence="1">
    <location>
        <position position="15"/>
    </location>
</feature>
<keyword evidence="2" id="KW-1185">Reference proteome</keyword>
<accession>A0AAV8PLV9</accession>
<dbReference type="EMBL" id="JAQQAF010000009">
    <property type="protein sequence ID" value="KAJ8460134.1"/>
    <property type="molecule type" value="Genomic_DNA"/>
</dbReference>
<sequence length="15" mass="1527">MASNQIKTAAHARGA</sequence>
<evidence type="ECO:0000313" key="2">
    <source>
        <dbReference type="Proteomes" id="UP001222027"/>
    </source>
</evidence>